<comment type="caution">
    <text evidence="3">The sequence shown here is derived from an EMBL/GenBank/DDBJ whole genome shotgun (WGS) entry which is preliminary data.</text>
</comment>
<dbReference type="Proteomes" id="UP001147653">
    <property type="component" value="Unassembled WGS sequence"/>
</dbReference>
<accession>A0A9X3N7W5</accession>
<dbReference type="Gene3D" id="3.40.50.720">
    <property type="entry name" value="NAD(P)-binding Rossmann-like Domain"/>
    <property type="match status" value="1"/>
</dbReference>
<dbReference type="PANTHER" id="PTHR43000">
    <property type="entry name" value="DTDP-D-GLUCOSE 4,6-DEHYDRATASE-RELATED"/>
    <property type="match status" value="1"/>
</dbReference>
<dbReference type="AlphaFoldDB" id="A0A9X3N7W5"/>
<dbReference type="InterPro" id="IPR001509">
    <property type="entry name" value="Epimerase_deHydtase"/>
</dbReference>
<dbReference type="EMBL" id="JAPDDP010000009">
    <property type="protein sequence ID" value="MDA0180039.1"/>
    <property type="molecule type" value="Genomic_DNA"/>
</dbReference>
<proteinExistence type="inferred from homology"/>
<dbReference type="CDD" id="cd08946">
    <property type="entry name" value="SDR_e"/>
    <property type="match status" value="1"/>
</dbReference>
<dbReference type="RefSeq" id="WP_270024349.1">
    <property type="nucleotide sequence ID" value="NZ_JAPDDP010000009.1"/>
</dbReference>
<sequence length="315" mass="33010">MGRVLLIGGAGFIGAHLASELSGRGEDVVVLDDDRTWSTDADGAAARAREWRRRMLLGDVELRHGAAEHAAAVLAAVEPEVVVHLANLPLVGVASRDPALARAAIVGTTAAVLAGVERHAPDARLTYVSSSMVYGDFAGDPQPETAPLVPREPYGAGKLEAERLVRASRTRWTIVRPSAVYGPGDGHGRFATRLVDAAVHGRPLRLTADPDTRLDFTAVTDVARGLADAALSPAAEHGTFNLAAGRARSLRDAIDAVRALGGDVEVELAAAPGPHPRRGTLDITRARETFGFAPRFALEDGLAAHLDVARSLAPA</sequence>
<name>A0A9X3N7W5_9ACTN</name>
<dbReference type="InterPro" id="IPR036291">
    <property type="entry name" value="NAD(P)-bd_dom_sf"/>
</dbReference>
<evidence type="ECO:0000313" key="3">
    <source>
        <dbReference type="EMBL" id="MDA0180039.1"/>
    </source>
</evidence>
<feature type="domain" description="NAD-dependent epimerase/dehydratase" evidence="2">
    <location>
        <begin position="4"/>
        <end position="242"/>
    </location>
</feature>
<evidence type="ECO:0000256" key="1">
    <source>
        <dbReference type="ARBA" id="ARBA00007637"/>
    </source>
</evidence>
<protein>
    <submittedName>
        <fullName evidence="3">NAD(P)-dependent oxidoreductase</fullName>
    </submittedName>
</protein>
<dbReference type="SUPFAM" id="SSF51735">
    <property type="entry name" value="NAD(P)-binding Rossmann-fold domains"/>
    <property type="match status" value="1"/>
</dbReference>
<gene>
    <name evidence="3" type="ORF">OJ997_07010</name>
</gene>
<reference evidence="3" key="1">
    <citation type="submission" date="2022-10" db="EMBL/GenBank/DDBJ databases">
        <title>The WGS of Solirubrobacter phytolaccae KCTC 29190.</title>
        <authorList>
            <person name="Jiang Z."/>
        </authorList>
    </citation>
    <scope>NUCLEOTIDE SEQUENCE</scope>
    <source>
        <strain evidence="3">KCTC 29190</strain>
    </source>
</reference>
<comment type="similarity">
    <text evidence="1">Belongs to the NAD(P)-dependent epimerase/dehydratase family.</text>
</comment>
<keyword evidence="4" id="KW-1185">Reference proteome</keyword>
<evidence type="ECO:0000259" key="2">
    <source>
        <dbReference type="Pfam" id="PF01370"/>
    </source>
</evidence>
<organism evidence="3 4">
    <name type="scientific">Solirubrobacter phytolaccae</name>
    <dbReference type="NCBI Taxonomy" id="1404360"/>
    <lineage>
        <taxon>Bacteria</taxon>
        <taxon>Bacillati</taxon>
        <taxon>Actinomycetota</taxon>
        <taxon>Thermoleophilia</taxon>
        <taxon>Solirubrobacterales</taxon>
        <taxon>Solirubrobacteraceae</taxon>
        <taxon>Solirubrobacter</taxon>
    </lineage>
</organism>
<evidence type="ECO:0000313" key="4">
    <source>
        <dbReference type="Proteomes" id="UP001147653"/>
    </source>
</evidence>
<dbReference type="Pfam" id="PF01370">
    <property type="entry name" value="Epimerase"/>
    <property type="match status" value="1"/>
</dbReference>